<organism evidence="1 2">
    <name type="scientific">Penicillium canescens</name>
    <dbReference type="NCBI Taxonomy" id="5083"/>
    <lineage>
        <taxon>Eukaryota</taxon>
        <taxon>Fungi</taxon>
        <taxon>Dikarya</taxon>
        <taxon>Ascomycota</taxon>
        <taxon>Pezizomycotina</taxon>
        <taxon>Eurotiomycetes</taxon>
        <taxon>Eurotiomycetidae</taxon>
        <taxon>Eurotiales</taxon>
        <taxon>Aspergillaceae</taxon>
        <taxon>Penicillium</taxon>
    </lineage>
</organism>
<gene>
    <name evidence="1" type="ORF">N7460_008206</name>
</gene>
<sequence>MDRRGLLLPATRERKYDYLILDRWGLDGWTKYYGLVCSNNGSLVSHQWSRGLATFSIQWLRDYRRQYHRWTEKHTANANNRYECFQAWMCLWDN</sequence>
<accession>A0AAD6N793</accession>
<dbReference type="AlphaFoldDB" id="A0AAD6N793"/>
<keyword evidence="2" id="KW-1185">Reference proteome</keyword>
<dbReference type="EMBL" id="JAQJZL010000009">
    <property type="protein sequence ID" value="KAJ6038435.1"/>
    <property type="molecule type" value="Genomic_DNA"/>
</dbReference>
<reference evidence="1" key="2">
    <citation type="submission" date="2023-01" db="EMBL/GenBank/DDBJ databases">
        <authorList>
            <person name="Petersen C."/>
        </authorList>
    </citation>
    <scope>NUCLEOTIDE SEQUENCE</scope>
    <source>
        <strain evidence="1">IBT 15450</strain>
    </source>
</reference>
<name>A0AAD6N793_PENCN</name>
<dbReference type="Proteomes" id="UP001219568">
    <property type="component" value="Unassembled WGS sequence"/>
</dbReference>
<evidence type="ECO:0000313" key="2">
    <source>
        <dbReference type="Proteomes" id="UP001219568"/>
    </source>
</evidence>
<protein>
    <submittedName>
        <fullName evidence="1">Uncharacterized protein</fullName>
    </submittedName>
</protein>
<evidence type="ECO:0000313" key="1">
    <source>
        <dbReference type="EMBL" id="KAJ6038435.1"/>
    </source>
</evidence>
<proteinExistence type="predicted"/>
<reference evidence="1" key="1">
    <citation type="journal article" date="2023" name="IMA Fungus">
        <title>Comparative genomic study of the Penicillium genus elucidates a diverse pangenome and 15 lateral gene transfer events.</title>
        <authorList>
            <person name="Petersen C."/>
            <person name="Sorensen T."/>
            <person name="Nielsen M.R."/>
            <person name="Sondergaard T.E."/>
            <person name="Sorensen J.L."/>
            <person name="Fitzpatrick D.A."/>
            <person name="Frisvad J.C."/>
            <person name="Nielsen K.L."/>
        </authorList>
    </citation>
    <scope>NUCLEOTIDE SEQUENCE</scope>
    <source>
        <strain evidence="1">IBT 15450</strain>
    </source>
</reference>
<comment type="caution">
    <text evidence="1">The sequence shown here is derived from an EMBL/GenBank/DDBJ whole genome shotgun (WGS) entry which is preliminary data.</text>
</comment>